<evidence type="ECO:0000313" key="9">
    <source>
        <dbReference type="Proteomes" id="UP000693970"/>
    </source>
</evidence>
<evidence type="ECO:0000313" key="8">
    <source>
        <dbReference type="EMBL" id="KAG7372050.1"/>
    </source>
</evidence>
<evidence type="ECO:0000256" key="2">
    <source>
        <dbReference type="ARBA" id="ARBA00007931"/>
    </source>
</evidence>
<dbReference type="GO" id="GO:0006508">
    <property type="term" value="P:proteolysis"/>
    <property type="evidence" value="ECO:0007669"/>
    <property type="project" value="UniProtKB-KW"/>
</dbReference>
<reference evidence="8" key="1">
    <citation type="journal article" date="2021" name="Sci. Rep.">
        <title>Diploid genomic architecture of Nitzschia inconspicua, an elite biomass production diatom.</title>
        <authorList>
            <person name="Oliver A."/>
            <person name="Podell S."/>
            <person name="Pinowska A."/>
            <person name="Traller J.C."/>
            <person name="Smith S.R."/>
            <person name="McClure R."/>
            <person name="Beliaev A."/>
            <person name="Bohutskyi P."/>
            <person name="Hill E.A."/>
            <person name="Rabines A."/>
            <person name="Zheng H."/>
            <person name="Allen L.Z."/>
            <person name="Kuo A."/>
            <person name="Grigoriev I.V."/>
            <person name="Allen A.E."/>
            <person name="Hazlebeck D."/>
            <person name="Allen E.E."/>
        </authorList>
    </citation>
    <scope>NUCLEOTIDE SEQUENCE</scope>
    <source>
        <strain evidence="8">Hildebrandi</strain>
    </source>
</reference>
<evidence type="ECO:0000256" key="5">
    <source>
        <dbReference type="ARBA" id="ARBA00022833"/>
    </source>
</evidence>
<gene>
    <name evidence="8" type="ORF">IV203_018193</name>
</gene>
<comment type="cofactor">
    <cofactor evidence="1">
        <name>Zn(2+)</name>
        <dbReference type="ChEBI" id="CHEBI:29105"/>
    </cofactor>
</comment>
<reference evidence="8" key="2">
    <citation type="submission" date="2021-04" db="EMBL/GenBank/DDBJ databases">
        <authorList>
            <person name="Podell S."/>
        </authorList>
    </citation>
    <scope>NUCLEOTIDE SEQUENCE</scope>
    <source>
        <strain evidence="8">Hildebrandi</strain>
    </source>
</reference>
<dbReference type="OrthoDB" id="195057at2759"/>
<dbReference type="AlphaFoldDB" id="A0A9K3M0Z0"/>
<proteinExistence type="inferred from homology"/>
<evidence type="ECO:0000256" key="3">
    <source>
        <dbReference type="ARBA" id="ARBA00022670"/>
    </source>
</evidence>
<keyword evidence="5" id="KW-0862">Zinc</keyword>
<keyword evidence="6" id="KW-0482">Metalloprotease</keyword>
<sequence>MLLRTLSCRLPKQGTLRAVSVSPTSATASTLCSSKCFLLGGLSKQPTSKSLLLHGFSYPKQMSTMVASRNHLRRLEATTYTTLKSFSPIRATRISPFVSSLHISRTSLLHPASPLHCNMGAVAYFSTNPPGRSPPSNNRRMGALATLGTGAVVLFGKTKYIIGALKLTKLASLGSMLLTVGTYSMFFGLPYAAGMVGLILVHEIGHALVMHQRGIPFSPMVFVPFMGAAIAMRQQPRDAWEDALVAFGGPVLGSVGAAAVGMAGHTMDSQLLIALADFGFMINLFNLLPLGSMDGGRIAGALSPYMNLAGVGMGAGLAFTGAIHNPVFYLILLAGGYETFQRFYNPGAMPTNYYKITPYQRAAIGVGYAGLIASLAIAMDVNERFKKPPEVLIRERDGEKTFGMM</sequence>
<comment type="caution">
    <text evidence="8">The sequence shown here is derived from an EMBL/GenBank/DDBJ whole genome shotgun (WGS) entry which is preliminary data.</text>
</comment>
<feature type="transmembrane region" description="Helical" evidence="7">
    <location>
        <begin position="182"/>
        <end position="202"/>
    </location>
</feature>
<keyword evidence="4" id="KW-0378">Hydrolase</keyword>
<accession>A0A9K3M0Z0</accession>
<keyword evidence="3" id="KW-0645">Protease</keyword>
<evidence type="ECO:0000256" key="1">
    <source>
        <dbReference type="ARBA" id="ARBA00001947"/>
    </source>
</evidence>
<organism evidence="8 9">
    <name type="scientific">Nitzschia inconspicua</name>
    <dbReference type="NCBI Taxonomy" id="303405"/>
    <lineage>
        <taxon>Eukaryota</taxon>
        <taxon>Sar</taxon>
        <taxon>Stramenopiles</taxon>
        <taxon>Ochrophyta</taxon>
        <taxon>Bacillariophyta</taxon>
        <taxon>Bacillariophyceae</taxon>
        <taxon>Bacillariophycidae</taxon>
        <taxon>Bacillariales</taxon>
        <taxon>Bacillariaceae</taxon>
        <taxon>Nitzschia</taxon>
    </lineage>
</organism>
<feature type="transmembrane region" description="Helical" evidence="7">
    <location>
        <begin position="271"/>
        <end position="291"/>
    </location>
</feature>
<keyword evidence="7" id="KW-1133">Transmembrane helix</keyword>
<dbReference type="PANTHER" id="PTHR39188">
    <property type="entry name" value="MEMBRANE-ASSOCIATED ZINC METALLOPROTEASE M50B"/>
    <property type="match status" value="1"/>
</dbReference>
<dbReference type="CDD" id="cd06160">
    <property type="entry name" value="S2P-M50_like_2"/>
    <property type="match status" value="1"/>
</dbReference>
<name>A0A9K3M0Z0_9STRA</name>
<dbReference type="PANTHER" id="PTHR39188:SF3">
    <property type="entry name" value="STAGE IV SPORULATION PROTEIN FB"/>
    <property type="match status" value="1"/>
</dbReference>
<dbReference type="EMBL" id="JAGRRH010000003">
    <property type="protein sequence ID" value="KAG7372050.1"/>
    <property type="molecule type" value="Genomic_DNA"/>
</dbReference>
<keyword evidence="7" id="KW-0812">Transmembrane</keyword>
<feature type="transmembrane region" description="Helical" evidence="7">
    <location>
        <begin position="358"/>
        <end position="379"/>
    </location>
</feature>
<feature type="transmembrane region" description="Helical" evidence="7">
    <location>
        <begin position="214"/>
        <end position="232"/>
    </location>
</feature>
<evidence type="ECO:0000256" key="6">
    <source>
        <dbReference type="ARBA" id="ARBA00023049"/>
    </source>
</evidence>
<feature type="transmembrane region" description="Helical" evidence="7">
    <location>
        <begin position="311"/>
        <end position="337"/>
    </location>
</feature>
<keyword evidence="9" id="KW-1185">Reference proteome</keyword>
<comment type="similarity">
    <text evidence="2">Belongs to the peptidase M50B family.</text>
</comment>
<protein>
    <submittedName>
        <fullName evidence="8">Peptidase M50 family protein</fullName>
    </submittedName>
</protein>
<evidence type="ECO:0000256" key="7">
    <source>
        <dbReference type="SAM" id="Phobius"/>
    </source>
</evidence>
<dbReference type="Proteomes" id="UP000693970">
    <property type="component" value="Unassembled WGS sequence"/>
</dbReference>
<feature type="transmembrane region" description="Helical" evidence="7">
    <location>
        <begin position="142"/>
        <end position="162"/>
    </location>
</feature>
<feature type="transmembrane region" description="Helical" evidence="7">
    <location>
        <begin position="244"/>
        <end position="264"/>
    </location>
</feature>
<keyword evidence="7" id="KW-0472">Membrane</keyword>
<evidence type="ECO:0000256" key="4">
    <source>
        <dbReference type="ARBA" id="ARBA00022801"/>
    </source>
</evidence>
<dbReference type="GO" id="GO:0008237">
    <property type="term" value="F:metallopeptidase activity"/>
    <property type="evidence" value="ECO:0007669"/>
    <property type="project" value="UniProtKB-KW"/>
</dbReference>